<sequence>MDSFSRWLGDTELGHYLLEREQAFYDRTVADVFGFHAVQLGLAEYNFLQANRIAWQARVGRCPEAVIQAEPERLPFDSRSIDLLVLPHVLDFAREPHQVLREVERVLMPEGRVVLTGFNPASLWGMRRLVQGRGEVPWNGRFLTLPRIKDWLKLMGMEPAGGAFMAYAPPFASQQWLARFAFMESAGNRWWPVAAGVYGIQAVKKVRGMRLITPNWNKAKASKGLVVAGPDRRHSSHTPSDES</sequence>
<evidence type="ECO:0000259" key="1">
    <source>
        <dbReference type="Pfam" id="PF08241"/>
    </source>
</evidence>
<keyword evidence="3" id="KW-1185">Reference proteome</keyword>
<dbReference type="Pfam" id="PF08241">
    <property type="entry name" value="Methyltransf_11"/>
    <property type="match status" value="1"/>
</dbReference>
<dbReference type="Proteomes" id="UP001168540">
    <property type="component" value="Unassembled WGS sequence"/>
</dbReference>
<dbReference type="RefSeq" id="WP_289828401.1">
    <property type="nucleotide sequence ID" value="NZ_JAUEDK010000003.1"/>
</dbReference>
<evidence type="ECO:0000313" key="2">
    <source>
        <dbReference type="EMBL" id="MDN0073856.1"/>
    </source>
</evidence>
<evidence type="ECO:0000313" key="3">
    <source>
        <dbReference type="Proteomes" id="UP001168540"/>
    </source>
</evidence>
<reference evidence="2" key="1">
    <citation type="submission" date="2023-06" db="EMBL/GenBank/DDBJ databases">
        <authorList>
            <person name="Zhang S."/>
        </authorList>
    </citation>
    <scope>NUCLEOTIDE SEQUENCE</scope>
    <source>
        <strain evidence="2">SG2303</strain>
    </source>
</reference>
<dbReference type="EMBL" id="JAUEDK010000003">
    <property type="protein sequence ID" value="MDN0073856.1"/>
    <property type="molecule type" value="Genomic_DNA"/>
</dbReference>
<gene>
    <name evidence="2" type="ORF">QU481_02985</name>
</gene>
<feature type="domain" description="Methyltransferase type 11" evidence="1">
    <location>
        <begin position="62"/>
        <end position="115"/>
    </location>
</feature>
<dbReference type="InterPro" id="IPR013216">
    <property type="entry name" value="Methyltransf_11"/>
</dbReference>
<dbReference type="GO" id="GO:0032259">
    <property type="term" value="P:methylation"/>
    <property type="evidence" value="ECO:0007669"/>
    <property type="project" value="UniProtKB-KW"/>
</dbReference>
<dbReference type="InterPro" id="IPR029063">
    <property type="entry name" value="SAM-dependent_MTases_sf"/>
</dbReference>
<proteinExistence type="predicted"/>
<organism evidence="2 3">
    <name type="scientific">Crenobacter oryzisoli</name>
    <dbReference type="NCBI Taxonomy" id="3056844"/>
    <lineage>
        <taxon>Bacteria</taxon>
        <taxon>Pseudomonadati</taxon>
        <taxon>Pseudomonadota</taxon>
        <taxon>Betaproteobacteria</taxon>
        <taxon>Neisseriales</taxon>
        <taxon>Neisseriaceae</taxon>
        <taxon>Crenobacter</taxon>
    </lineage>
</organism>
<keyword evidence="2" id="KW-0808">Transferase</keyword>
<name>A0ABT7XJA7_9NEIS</name>
<accession>A0ABT7XJA7</accession>
<protein>
    <submittedName>
        <fullName evidence="2">Class I SAM-dependent methyltransferase</fullName>
    </submittedName>
</protein>
<dbReference type="SUPFAM" id="SSF53335">
    <property type="entry name" value="S-adenosyl-L-methionine-dependent methyltransferases"/>
    <property type="match status" value="1"/>
</dbReference>
<dbReference type="Gene3D" id="3.40.50.150">
    <property type="entry name" value="Vaccinia Virus protein VP39"/>
    <property type="match status" value="1"/>
</dbReference>
<dbReference type="GO" id="GO:0008168">
    <property type="term" value="F:methyltransferase activity"/>
    <property type="evidence" value="ECO:0007669"/>
    <property type="project" value="UniProtKB-KW"/>
</dbReference>
<keyword evidence="2" id="KW-0489">Methyltransferase</keyword>
<comment type="caution">
    <text evidence="2">The sequence shown here is derived from an EMBL/GenBank/DDBJ whole genome shotgun (WGS) entry which is preliminary data.</text>
</comment>